<protein>
    <recommendedName>
        <fullName evidence="2">Capsule synthesis protein CapA domain-containing protein</fullName>
    </recommendedName>
</protein>
<dbReference type="InterPro" id="IPR029052">
    <property type="entry name" value="Metallo-depent_PP-like"/>
</dbReference>
<comment type="similarity">
    <text evidence="1">Belongs to the CapA family.</text>
</comment>
<evidence type="ECO:0000259" key="2">
    <source>
        <dbReference type="Pfam" id="PF09587"/>
    </source>
</evidence>
<accession>A0A8T0LS96</accession>
<reference evidence="3" key="1">
    <citation type="journal article" date="2015" name="Genom Data">
        <title>Genome sequences of six Phytophthora species associated with forests in New Zealand.</title>
        <authorList>
            <person name="Studholme D.J."/>
            <person name="McDougal R.L."/>
            <person name="Sambles C."/>
            <person name="Hansen E."/>
            <person name="Hardy G."/>
            <person name="Grant M."/>
            <person name="Ganley R.J."/>
            <person name="Williams N.M."/>
        </authorList>
    </citation>
    <scope>NUCLEOTIDE SEQUENCE</scope>
    <source>
        <strain evidence="3">NZFS 2646</strain>
    </source>
</reference>
<evidence type="ECO:0000313" key="3">
    <source>
        <dbReference type="EMBL" id="KAG2520643.1"/>
    </source>
</evidence>
<comment type="caution">
    <text evidence="3">The sequence shown here is derived from an EMBL/GenBank/DDBJ whole genome shotgun (WGS) entry which is preliminary data.</text>
</comment>
<organism evidence="3 4">
    <name type="scientific">Phytophthora kernoviae</name>
    <dbReference type="NCBI Taxonomy" id="325452"/>
    <lineage>
        <taxon>Eukaryota</taxon>
        <taxon>Sar</taxon>
        <taxon>Stramenopiles</taxon>
        <taxon>Oomycota</taxon>
        <taxon>Peronosporomycetes</taxon>
        <taxon>Peronosporales</taxon>
        <taxon>Peronosporaceae</taxon>
        <taxon>Phytophthora</taxon>
    </lineage>
</organism>
<reference evidence="3" key="2">
    <citation type="submission" date="2020-06" db="EMBL/GenBank/DDBJ databases">
        <authorList>
            <person name="Studholme D.J."/>
        </authorList>
    </citation>
    <scope>NUCLEOTIDE SEQUENCE</scope>
    <source>
        <strain evidence="3">NZFS 2646</strain>
    </source>
</reference>
<dbReference type="PANTHER" id="PTHR33393">
    <property type="entry name" value="POLYGLUTAMINE SYNTHESIS ACCESSORY PROTEIN RV0574C-RELATED"/>
    <property type="match status" value="1"/>
</dbReference>
<sequence length="198" mass="22249">MYPKNLPLVFNRFASAIFGYAGEEGAKNSRNKPTFSIPYVISMANNRIMNFGHIAFDQETLPARDTLPGDAYVVSIGRSILDAAQTARIPLYSHESNYVNCIAVEAQAFRREYSHCAMDEPGVDLICGHSSHHIRGMELYRHKLIIYEAGDLVNDYKGFANRGDEAYCTLGALFLFHLNVLNGILIQFLPTLMNRLQL</sequence>
<dbReference type="AlphaFoldDB" id="A0A8T0LS96"/>
<proteinExistence type="inferred from homology"/>
<dbReference type="PANTHER" id="PTHR33393:SF11">
    <property type="entry name" value="POLYGLUTAMINE SYNTHESIS ACCESSORY PROTEIN RV0574C-RELATED"/>
    <property type="match status" value="1"/>
</dbReference>
<dbReference type="EMBL" id="JPWV03000232">
    <property type="protein sequence ID" value="KAG2520643.1"/>
    <property type="molecule type" value="Genomic_DNA"/>
</dbReference>
<dbReference type="Proteomes" id="UP000785171">
    <property type="component" value="Unassembled WGS sequence"/>
</dbReference>
<evidence type="ECO:0000313" key="4">
    <source>
        <dbReference type="Proteomes" id="UP000785171"/>
    </source>
</evidence>
<feature type="domain" description="Capsule synthesis protein CapA" evidence="2">
    <location>
        <begin position="107"/>
        <end position="156"/>
    </location>
</feature>
<evidence type="ECO:0000256" key="1">
    <source>
        <dbReference type="ARBA" id="ARBA00005662"/>
    </source>
</evidence>
<dbReference type="InterPro" id="IPR052169">
    <property type="entry name" value="CW_Biosynth-Accessory"/>
</dbReference>
<dbReference type="InterPro" id="IPR019079">
    <property type="entry name" value="Capsule_synth_CapA"/>
</dbReference>
<name>A0A8T0LS96_9STRA</name>
<dbReference type="SUPFAM" id="SSF56300">
    <property type="entry name" value="Metallo-dependent phosphatases"/>
    <property type="match status" value="1"/>
</dbReference>
<dbReference type="Pfam" id="PF09587">
    <property type="entry name" value="PGA_cap"/>
    <property type="match status" value="1"/>
</dbReference>
<gene>
    <name evidence="3" type="ORF">JM16_006651</name>
</gene>